<dbReference type="OrthoDB" id="9148135at2"/>
<dbReference type="Pfam" id="PF06224">
    <property type="entry name" value="AlkZ-like"/>
    <property type="match status" value="1"/>
</dbReference>
<name>A0A5A7S523_9NOCA</name>
<keyword evidence="3" id="KW-1185">Reference proteome</keyword>
<dbReference type="Proteomes" id="UP000322244">
    <property type="component" value="Unassembled WGS sequence"/>
</dbReference>
<evidence type="ECO:0000313" key="3">
    <source>
        <dbReference type="Proteomes" id="UP000322244"/>
    </source>
</evidence>
<dbReference type="EMBL" id="VLNY01000013">
    <property type="protein sequence ID" value="KAA0020187.1"/>
    <property type="molecule type" value="Genomic_DNA"/>
</dbReference>
<evidence type="ECO:0000313" key="2">
    <source>
        <dbReference type="EMBL" id="KAA0020187.1"/>
    </source>
</evidence>
<comment type="caution">
    <text evidence="2">The sequence shown here is derived from an EMBL/GenBank/DDBJ whole genome shotgun (WGS) entry which is preliminary data.</text>
</comment>
<dbReference type="RefSeq" id="WP_149432338.1">
    <property type="nucleotide sequence ID" value="NZ_VLNY01000013.1"/>
</dbReference>
<dbReference type="AlphaFoldDB" id="A0A5A7S523"/>
<gene>
    <name evidence="2" type="ORF">FOY51_21605</name>
</gene>
<dbReference type="GO" id="GO:0003677">
    <property type="term" value="F:DNA binding"/>
    <property type="evidence" value="ECO:0007669"/>
    <property type="project" value="UniProtKB-KW"/>
</dbReference>
<protein>
    <submittedName>
        <fullName evidence="2">Winged helix DNA-binding domain-containing protein</fullName>
    </submittedName>
</protein>
<keyword evidence="2" id="KW-0238">DNA-binding</keyword>
<dbReference type="InterPro" id="IPR009351">
    <property type="entry name" value="AlkZ-like"/>
</dbReference>
<sequence>MDRTTLRAWWSHRQCLDGSITGSAAQVLSRTGWARSVAGATPYLGLFARAGIDRRSVDADVAALDIHELPSTRACTYVVPAEDFGLALSLATLRGGNVGMAVATKHLGVTEREIDALCDAILAALGDQTLDPTAIKSAVGDAVRNLGADGKKRGQSTTLSLGLGRLQNQGLIRRVPVNGRLDQQRYGYVRWTEPPTMIDADSARISLARKYFDWAAPASLAHFRWFSAFTAAAAKKAIGELDLLDRDGLLIPRHLIAEFDDFACPATPQYALVGGIDGIHLLHRDMETLLDPADAARPVPGGKQGSTLGTEADPPAHLIVDRGRIVGLWEFDTDAGEIVASVFVDRDDALDDVIASTESFVRDQLGDARSFSLDSPKSRAPRIAALRG</sequence>
<reference evidence="2 3" key="1">
    <citation type="submission" date="2019-07" db="EMBL/GenBank/DDBJ databases">
        <title>Rhodococcus cavernicolus sp. nov., isolated from a cave.</title>
        <authorList>
            <person name="Lee S.D."/>
        </authorList>
    </citation>
    <scope>NUCLEOTIDE SEQUENCE [LARGE SCALE GENOMIC DNA]</scope>
    <source>
        <strain evidence="2 3">C1-24</strain>
    </source>
</reference>
<proteinExistence type="predicted"/>
<accession>A0A5A7S523</accession>
<organism evidence="2 3">
    <name type="scientific">Antrihabitans cavernicola</name>
    <dbReference type="NCBI Taxonomy" id="2495913"/>
    <lineage>
        <taxon>Bacteria</taxon>
        <taxon>Bacillati</taxon>
        <taxon>Actinomycetota</taxon>
        <taxon>Actinomycetes</taxon>
        <taxon>Mycobacteriales</taxon>
        <taxon>Nocardiaceae</taxon>
        <taxon>Antrihabitans</taxon>
    </lineage>
</organism>
<feature type="region of interest" description="Disordered" evidence="1">
    <location>
        <begin position="293"/>
        <end position="313"/>
    </location>
</feature>
<evidence type="ECO:0000256" key="1">
    <source>
        <dbReference type="SAM" id="MobiDB-lite"/>
    </source>
</evidence>